<name>A0ACB8YPB9_9ASTR</name>
<gene>
    <name evidence="1" type="ORF">L1987_80782</name>
</gene>
<reference evidence="1 2" key="2">
    <citation type="journal article" date="2022" name="Mol. Ecol. Resour.">
        <title>The genomes of chicory, endive, great burdock and yacon provide insights into Asteraceae paleo-polyploidization history and plant inulin production.</title>
        <authorList>
            <person name="Fan W."/>
            <person name="Wang S."/>
            <person name="Wang H."/>
            <person name="Wang A."/>
            <person name="Jiang F."/>
            <person name="Liu H."/>
            <person name="Zhao H."/>
            <person name="Xu D."/>
            <person name="Zhang Y."/>
        </authorList>
    </citation>
    <scope>NUCLEOTIDE SEQUENCE [LARGE SCALE GENOMIC DNA]</scope>
    <source>
        <strain evidence="2">cv. Yunnan</strain>
        <tissue evidence="1">Leaves</tissue>
    </source>
</reference>
<keyword evidence="2" id="KW-1185">Reference proteome</keyword>
<reference evidence="2" key="1">
    <citation type="journal article" date="2022" name="Mol. Ecol. Resour.">
        <title>The genomes of chicory, endive, great burdock and yacon provide insights into Asteraceae palaeo-polyploidization history and plant inulin production.</title>
        <authorList>
            <person name="Fan W."/>
            <person name="Wang S."/>
            <person name="Wang H."/>
            <person name="Wang A."/>
            <person name="Jiang F."/>
            <person name="Liu H."/>
            <person name="Zhao H."/>
            <person name="Xu D."/>
            <person name="Zhang Y."/>
        </authorList>
    </citation>
    <scope>NUCLEOTIDE SEQUENCE [LARGE SCALE GENOMIC DNA]</scope>
    <source>
        <strain evidence="2">cv. Yunnan</strain>
    </source>
</reference>
<proteinExistence type="predicted"/>
<dbReference type="Proteomes" id="UP001056120">
    <property type="component" value="Linkage Group LG27"/>
</dbReference>
<sequence length="67" mass="7777">MLLLRYQSSSECVCHDDLYQVLKMHTILSTCFCMNGMDQHKVLVQVRRALMLSVYSYVRFQGSVGDK</sequence>
<dbReference type="EMBL" id="CM042044">
    <property type="protein sequence ID" value="KAI3687091.1"/>
    <property type="molecule type" value="Genomic_DNA"/>
</dbReference>
<evidence type="ECO:0000313" key="1">
    <source>
        <dbReference type="EMBL" id="KAI3687091.1"/>
    </source>
</evidence>
<comment type="caution">
    <text evidence="1">The sequence shown here is derived from an EMBL/GenBank/DDBJ whole genome shotgun (WGS) entry which is preliminary data.</text>
</comment>
<evidence type="ECO:0000313" key="2">
    <source>
        <dbReference type="Proteomes" id="UP001056120"/>
    </source>
</evidence>
<organism evidence="1 2">
    <name type="scientific">Smallanthus sonchifolius</name>
    <dbReference type="NCBI Taxonomy" id="185202"/>
    <lineage>
        <taxon>Eukaryota</taxon>
        <taxon>Viridiplantae</taxon>
        <taxon>Streptophyta</taxon>
        <taxon>Embryophyta</taxon>
        <taxon>Tracheophyta</taxon>
        <taxon>Spermatophyta</taxon>
        <taxon>Magnoliopsida</taxon>
        <taxon>eudicotyledons</taxon>
        <taxon>Gunneridae</taxon>
        <taxon>Pentapetalae</taxon>
        <taxon>asterids</taxon>
        <taxon>campanulids</taxon>
        <taxon>Asterales</taxon>
        <taxon>Asteraceae</taxon>
        <taxon>Asteroideae</taxon>
        <taxon>Heliantheae alliance</taxon>
        <taxon>Millerieae</taxon>
        <taxon>Smallanthus</taxon>
    </lineage>
</organism>
<accession>A0ACB8YPB9</accession>
<protein>
    <submittedName>
        <fullName evidence="1">Uncharacterized protein</fullName>
    </submittedName>
</protein>